<dbReference type="Pfam" id="PF00194">
    <property type="entry name" value="Carb_anhydrase"/>
    <property type="match status" value="1"/>
</dbReference>
<dbReference type="Proteomes" id="UP001085076">
    <property type="component" value="Miscellaneous, Linkage group lg07"/>
</dbReference>
<proteinExistence type="predicted"/>
<name>A0A9D5H8N1_9LILI</name>
<dbReference type="InterPro" id="IPR041891">
    <property type="entry name" value="Alpha_CA_prokaryot-like"/>
</dbReference>
<dbReference type="PANTHER" id="PTHR18952:SF253">
    <property type="entry name" value="OS08G0470200 PROTEIN"/>
    <property type="match status" value="1"/>
</dbReference>
<organism evidence="3 4">
    <name type="scientific">Dioscorea zingiberensis</name>
    <dbReference type="NCBI Taxonomy" id="325984"/>
    <lineage>
        <taxon>Eukaryota</taxon>
        <taxon>Viridiplantae</taxon>
        <taxon>Streptophyta</taxon>
        <taxon>Embryophyta</taxon>
        <taxon>Tracheophyta</taxon>
        <taxon>Spermatophyta</taxon>
        <taxon>Magnoliopsida</taxon>
        <taxon>Liliopsida</taxon>
        <taxon>Dioscoreales</taxon>
        <taxon>Dioscoreaceae</taxon>
        <taxon>Dioscorea</taxon>
    </lineage>
</organism>
<dbReference type="OrthoDB" id="429145at2759"/>
<dbReference type="InterPro" id="IPR036398">
    <property type="entry name" value="CA_dom_sf"/>
</dbReference>
<dbReference type="AlphaFoldDB" id="A0A9D5H8N1"/>
<evidence type="ECO:0000313" key="4">
    <source>
        <dbReference type="Proteomes" id="UP001085076"/>
    </source>
</evidence>
<feature type="signal peptide" evidence="1">
    <location>
        <begin position="1"/>
        <end position="20"/>
    </location>
</feature>
<accession>A0A9D5H8N1</accession>
<keyword evidence="4" id="KW-1185">Reference proteome</keyword>
<dbReference type="PROSITE" id="PS51144">
    <property type="entry name" value="ALPHA_CA_2"/>
    <property type="match status" value="1"/>
</dbReference>
<comment type="caution">
    <text evidence="3">The sequence shown here is derived from an EMBL/GenBank/DDBJ whole genome shotgun (WGS) entry which is preliminary data.</text>
</comment>
<dbReference type="CDD" id="cd03124">
    <property type="entry name" value="alpha_CA_prokaryotic_like"/>
    <property type="match status" value="1"/>
</dbReference>
<dbReference type="InterPro" id="IPR023561">
    <property type="entry name" value="Carbonic_anhydrase_a-class"/>
</dbReference>
<dbReference type="PANTHER" id="PTHR18952">
    <property type="entry name" value="CARBONIC ANHYDRASE"/>
    <property type="match status" value="1"/>
</dbReference>
<gene>
    <name evidence="3" type="ORF">J5N97_024252</name>
</gene>
<dbReference type="GO" id="GO:0008270">
    <property type="term" value="F:zinc ion binding"/>
    <property type="evidence" value="ECO:0007669"/>
    <property type="project" value="InterPro"/>
</dbReference>
<dbReference type="SUPFAM" id="SSF51069">
    <property type="entry name" value="Carbonic anhydrase"/>
    <property type="match status" value="1"/>
</dbReference>
<feature type="domain" description="Alpha-carbonic anhydrase" evidence="2">
    <location>
        <begin position="17"/>
        <end position="240"/>
    </location>
</feature>
<evidence type="ECO:0000313" key="3">
    <source>
        <dbReference type="EMBL" id="KAJ0967335.1"/>
    </source>
</evidence>
<dbReference type="Gene3D" id="3.10.200.10">
    <property type="entry name" value="Alpha carbonic anhydrase"/>
    <property type="match status" value="1"/>
</dbReference>
<dbReference type="GO" id="GO:0004089">
    <property type="term" value="F:carbonate dehydratase activity"/>
    <property type="evidence" value="ECO:0007669"/>
    <property type="project" value="InterPro"/>
</dbReference>
<sequence>MKIDHSTLFFILFLVLPTSSHKVEGNEEWETCRGGSEQSPVDVNHNLVQIEQRIGSLITSYGSNDATLKNNGYEVILQWMNGTAGHLLIHGKRFMLHQCHWHSPSEHTFNGQRYPLEMHMVHSSSEGEIAVIGVLYELGPADTFLSPEMMRFVNCLEDKQQDEVLLGPVLPPLIERTTPYYRYLGSLTTPPCTEGVVWSLVQVVKTVSLEQVKLLRAAVNNVGNARSIQPINGRVIYLYEPERNEDHEALK</sequence>
<dbReference type="GO" id="GO:0006730">
    <property type="term" value="P:one-carbon metabolic process"/>
    <property type="evidence" value="ECO:0007669"/>
    <property type="project" value="TreeGrafter"/>
</dbReference>
<keyword evidence="1" id="KW-0732">Signal</keyword>
<protein>
    <recommendedName>
        <fullName evidence="2">Alpha-carbonic anhydrase domain-containing protein</fullName>
    </recommendedName>
</protein>
<dbReference type="SMART" id="SM01057">
    <property type="entry name" value="Carb_anhydrase"/>
    <property type="match status" value="1"/>
</dbReference>
<feature type="chain" id="PRO_5038973412" description="Alpha-carbonic anhydrase domain-containing protein" evidence="1">
    <location>
        <begin position="21"/>
        <end position="251"/>
    </location>
</feature>
<evidence type="ECO:0000256" key="1">
    <source>
        <dbReference type="SAM" id="SignalP"/>
    </source>
</evidence>
<reference evidence="3" key="2">
    <citation type="journal article" date="2022" name="Hortic Res">
        <title>The genome of Dioscorea zingiberensis sheds light on the biosynthesis, origin and evolution of the medicinally important diosgenin saponins.</title>
        <authorList>
            <person name="Li Y."/>
            <person name="Tan C."/>
            <person name="Li Z."/>
            <person name="Guo J."/>
            <person name="Li S."/>
            <person name="Chen X."/>
            <person name="Wang C."/>
            <person name="Dai X."/>
            <person name="Yang H."/>
            <person name="Song W."/>
            <person name="Hou L."/>
            <person name="Xu J."/>
            <person name="Tong Z."/>
            <person name="Xu A."/>
            <person name="Yuan X."/>
            <person name="Wang W."/>
            <person name="Yang Q."/>
            <person name="Chen L."/>
            <person name="Sun Z."/>
            <person name="Wang K."/>
            <person name="Pan B."/>
            <person name="Chen J."/>
            <person name="Bao Y."/>
            <person name="Liu F."/>
            <person name="Qi X."/>
            <person name="Gang D.R."/>
            <person name="Wen J."/>
            <person name="Li J."/>
        </authorList>
    </citation>
    <scope>NUCLEOTIDE SEQUENCE</scope>
    <source>
        <strain evidence="3">Dzin_1.0</strain>
    </source>
</reference>
<dbReference type="EMBL" id="JAGGNH010000007">
    <property type="protein sequence ID" value="KAJ0967335.1"/>
    <property type="molecule type" value="Genomic_DNA"/>
</dbReference>
<dbReference type="InterPro" id="IPR001148">
    <property type="entry name" value="CA_dom"/>
</dbReference>
<reference evidence="3" key="1">
    <citation type="submission" date="2021-03" db="EMBL/GenBank/DDBJ databases">
        <authorList>
            <person name="Li Z."/>
            <person name="Yang C."/>
        </authorList>
    </citation>
    <scope>NUCLEOTIDE SEQUENCE</scope>
    <source>
        <strain evidence="3">Dzin_1.0</strain>
        <tissue evidence="3">Leaf</tissue>
    </source>
</reference>
<evidence type="ECO:0000259" key="2">
    <source>
        <dbReference type="PROSITE" id="PS51144"/>
    </source>
</evidence>